<feature type="domain" description="Signal transduction histidine kinase internal region" evidence="2">
    <location>
        <begin position="156"/>
        <end position="235"/>
    </location>
</feature>
<evidence type="ECO:0000256" key="1">
    <source>
        <dbReference type="SAM" id="Phobius"/>
    </source>
</evidence>
<accession>G8R0K7</accession>
<gene>
    <name evidence="3" type="ordered locus">Oweho_1723</name>
</gene>
<dbReference type="Pfam" id="PF06580">
    <property type="entry name" value="His_kinase"/>
    <property type="match status" value="1"/>
</dbReference>
<feature type="transmembrane region" description="Helical" evidence="1">
    <location>
        <begin position="112"/>
        <end position="136"/>
    </location>
</feature>
<dbReference type="RefSeq" id="WP_014202067.1">
    <property type="nucleotide sequence ID" value="NC_016599.1"/>
</dbReference>
<evidence type="ECO:0000313" key="4">
    <source>
        <dbReference type="Proteomes" id="UP000005631"/>
    </source>
</evidence>
<evidence type="ECO:0000259" key="2">
    <source>
        <dbReference type="Pfam" id="PF06580"/>
    </source>
</evidence>
<organism evidence="3 4">
    <name type="scientific">Owenweeksia hongkongensis (strain DSM 17368 / CIP 108786 / JCM 12287 / NRRL B-23963 / UST20020801)</name>
    <dbReference type="NCBI Taxonomy" id="926562"/>
    <lineage>
        <taxon>Bacteria</taxon>
        <taxon>Pseudomonadati</taxon>
        <taxon>Bacteroidota</taxon>
        <taxon>Flavobacteriia</taxon>
        <taxon>Flavobacteriales</taxon>
        <taxon>Owenweeksiaceae</taxon>
        <taxon>Owenweeksia</taxon>
    </lineage>
</organism>
<dbReference type="Proteomes" id="UP000005631">
    <property type="component" value="Chromosome"/>
</dbReference>
<keyword evidence="4" id="KW-1185">Reference proteome</keyword>
<keyword evidence="1" id="KW-0472">Membrane</keyword>
<dbReference type="STRING" id="926562.Oweho_1723"/>
<protein>
    <submittedName>
        <fullName evidence="3">Putative regulator of cell autolysis</fullName>
    </submittedName>
</protein>
<sequence>MVINPLAYRKNTLILLLCLLALAGVQSYGMFRYYGIPMGTGSIDAVISWFFVGALVFFTTNTLSYYHPSRGKGLYVLMLPLVLAYLWLKLTDVLILAIINDADYILFFDSSAFYRFSVCYLILAGTTLFSFIWYQLGEKEGEQRRKEETERMAKEAELFKLRQQLQPHFLFNSLNSINSLIGSRPQEARTMVQQLSDFLRGTLKREDQRFITLGEELDYLKLYLDIEQVRFGHRLKVEIDCEEEYLSWKLPPLILQPIMENAIKFGLYGTTENLVITFACKAEDNILLLTINNPYDSDMQPPKGTGFGLRSVKRRLYLLYTRTDLLEMSGDDGQFIVRLKVPMVNV</sequence>
<dbReference type="AlphaFoldDB" id="G8R0K7"/>
<dbReference type="SUPFAM" id="SSF55874">
    <property type="entry name" value="ATPase domain of HSP90 chaperone/DNA topoisomerase II/histidine kinase"/>
    <property type="match status" value="1"/>
</dbReference>
<evidence type="ECO:0000313" key="3">
    <source>
        <dbReference type="EMBL" id="AEV32711.1"/>
    </source>
</evidence>
<keyword evidence="1" id="KW-0812">Transmembrane</keyword>
<keyword evidence="1" id="KW-1133">Transmembrane helix</keyword>
<dbReference type="EMBL" id="CP003156">
    <property type="protein sequence ID" value="AEV32711.1"/>
    <property type="molecule type" value="Genomic_DNA"/>
</dbReference>
<dbReference type="InterPro" id="IPR036890">
    <property type="entry name" value="HATPase_C_sf"/>
</dbReference>
<dbReference type="HOGENOM" id="CLU_020473_1_1_10"/>
<dbReference type="KEGG" id="oho:Oweho_1723"/>
<dbReference type="PANTHER" id="PTHR34220">
    <property type="entry name" value="SENSOR HISTIDINE KINASE YPDA"/>
    <property type="match status" value="1"/>
</dbReference>
<feature type="transmembrane region" description="Helical" evidence="1">
    <location>
        <begin position="46"/>
        <end position="66"/>
    </location>
</feature>
<reference evidence="3 4" key="1">
    <citation type="journal article" date="2012" name="Stand. Genomic Sci.">
        <title>Genome sequence of the orange-pigmented seawater bacterium Owenweeksia hongkongensis type strain (UST20020801(T)).</title>
        <authorList>
            <person name="Riedel T."/>
            <person name="Held B."/>
            <person name="Nolan M."/>
            <person name="Lucas S."/>
            <person name="Lapidus A."/>
            <person name="Tice H."/>
            <person name="Del Rio T.G."/>
            <person name="Cheng J.F."/>
            <person name="Han C."/>
            <person name="Tapia R."/>
            <person name="Goodwin L.A."/>
            <person name="Pitluck S."/>
            <person name="Liolios K."/>
            <person name="Mavromatis K."/>
            <person name="Pagani I."/>
            <person name="Ivanova N."/>
            <person name="Mikhailova N."/>
            <person name="Pati A."/>
            <person name="Chen A."/>
            <person name="Palaniappan K."/>
            <person name="Rohde M."/>
            <person name="Tindall B.J."/>
            <person name="Detter J.C."/>
            <person name="Goker M."/>
            <person name="Woyke T."/>
            <person name="Bristow J."/>
            <person name="Eisen J.A."/>
            <person name="Markowitz V."/>
            <person name="Hugenholtz P."/>
            <person name="Klenk H.P."/>
            <person name="Kyrpides N.C."/>
        </authorList>
    </citation>
    <scope>NUCLEOTIDE SEQUENCE</scope>
    <source>
        <strain evidence="4">DSM 17368 / JCM 12287 / NRRL B-23963</strain>
    </source>
</reference>
<dbReference type="Gene3D" id="3.30.565.10">
    <property type="entry name" value="Histidine kinase-like ATPase, C-terminal domain"/>
    <property type="match status" value="1"/>
</dbReference>
<feature type="transmembrane region" description="Helical" evidence="1">
    <location>
        <begin position="73"/>
        <end position="100"/>
    </location>
</feature>
<name>G8R0K7_OWEHD</name>
<dbReference type="InterPro" id="IPR010559">
    <property type="entry name" value="Sig_transdc_His_kin_internal"/>
</dbReference>
<dbReference type="GO" id="GO:0000155">
    <property type="term" value="F:phosphorelay sensor kinase activity"/>
    <property type="evidence" value="ECO:0007669"/>
    <property type="project" value="InterPro"/>
</dbReference>
<proteinExistence type="predicted"/>
<dbReference type="InterPro" id="IPR050640">
    <property type="entry name" value="Bact_2-comp_sensor_kinase"/>
</dbReference>
<dbReference type="eggNOG" id="COG2972">
    <property type="taxonomic scope" value="Bacteria"/>
</dbReference>
<dbReference type="PANTHER" id="PTHR34220:SF7">
    <property type="entry name" value="SENSOR HISTIDINE KINASE YPDA"/>
    <property type="match status" value="1"/>
</dbReference>
<dbReference type="PATRIC" id="fig|926562.3.peg.1728"/>
<dbReference type="GO" id="GO:0016020">
    <property type="term" value="C:membrane"/>
    <property type="evidence" value="ECO:0007669"/>
    <property type="project" value="InterPro"/>
</dbReference>